<dbReference type="EMBL" id="JAGSOH010000032">
    <property type="protein sequence ID" value="MBR7827296.1"/>
    <property type="molecule type" value="Genomic_DNA"/>
</dbReference>
<dbReference type="PANTHER" id="PTHR30353">
    <property type="entry name" value="INNER MEMBRANE PROTEIN DEDA-RELATED"/>
    <property type="match status" value="1"/>
</dbReference>
<dbReference type="Proteomes" id="UP000676325">
    <property type="component" value="Unassembled WGS sequence"/>
</dbReference>
<keyword evidence="10" id="KW-1185">Reference proteome</keyword>
<evidence type="ECO:0000259" key="8">
    <source>
        <dbReference type="Pfam" id="PF09335"/>
    </source>
</evidence>
<feature type="transmembrane region" description="Helical" evidence="7">
    <location>
        <begin position="67"/>
        <end position="87"/>
    </location>
</feature>
<feature type="transmembrane region" description="Helical" evidence="7">
    <location>
        <begin position="150"/>
        <end position="170"/>
    </location>
</feature>
<evidence type="ECO:0000256" key="1">
    <source>
        <dbReference type="ARBA" id="ARBA00004651"/>
    </source>
</evidence>
<feature type="domain" description="VTT" evidence="8">
    <location>
        <begin position="39"/>
        <end position="170"/>
    </location>
</feature>
<proteinExistence type="inferred from homology"/>
<keyword evidence="4 7" id="KW-0812">Transmembrane</keyword>
<dbReference type="PANTHER" id="PTHR30353:SF0">
    <property type="entry name" value="TRANSMEMBRANE PROTEIN"/>
    <property type="match status" value="1"/>
</dbReference>
<gene>
    <name evidence="9" type="ORF">KDK95_13345</name>
</gene>
<dbReference type="GO" id="GO:0005886">
    <property type="term" value="C:plasma membrane"/>
    <property type="evidence" value="ECO:0007669"/>
    <property type="project" value="UniProtKB-SubCell"/>
</dbReference>
<evidence type="ECO:0000313" key="10">
    <source>
        <dbReference type="Proteomes" id="UP000676325"/>
    </source>
</evidence>
<sequence length="211" mass="22262">MHYLAFDPLSANGYLSSLGAFGVFLVLFAETGLLVGFFLPGDSLLFTAGLLCTTSAGGSSVHLSLAAVIPAAIAGALLGAQVGYVIGKRGGRPLLARSENKHLQRGIERAEEILERYGQGKAIVLARFIPVVRTVLNPLAGILEVPTRTFVLWQSIGGVVWVVGVTLAGYALGSSIPNIDKYLLPIIAVIVVISLIPLALELRRSRRSSEG</sequence>
<comment type="caution">
    <text evidence="9">The sequence shown here is derived from an EMBL/GenBank/DDBJ whole genome shotgun (WGS) entry which is preliminary data.</text>
</comment>
<evidence type="ECO:0000256" key="3">
    <source>
        <dbReference type="ARBA" id="ARBA00022475"/>
    </source>
</evidence>
<feature type="transmembrane region" description="Helical" evidence="7">
    <location>
        <begin position="182"/>
        <end position="200"/>
    </location>
</feature>
<keyword evidence="6 7" id="KW-0472">Membrane</keyword>
<comment type="similarity">
    <text evidence="2 7">Belongs to the DedA family.</text>
</comment>
<name>A0A941E981_9ACTN</name>
<evidence type="ECO:0000256" key="5">
    <source>
        <dbReference type="ARBA" id="ARBA00022989"/>
    </source>
</evidence>
<dbReference type="Pfam" id="PF09335">
    <property type="entry name" value="VTT_dom"/>
    <property type="match status" value="1"/>
</dbReference>
<reference evidence="9" key="1">
    <citation type="submission" date="2021-04" db="EMBL/GenBank/DDBJ databases">
        <title>Genome based classification of Actinospica acidithermotolerans sp. nov., an actinobacterium isolated from an Indonesian hot spring.</title>
        <authorList>
            <person name="Kusuma A.B."/>
            <person name="Putra K.E."/>
            <person name="Nafisah S."/>
            <person name="Loh J."/>
            <person name="Nouioui I."/>
            <person name="Goodfellow M."/>
        </authorList>
    </citation>
    <scope>NUCLEOTIDE SEQUENCE</scope>
    <source>
        <strain evidence="9">MGRD01-02</strain>
    </source>
</reference>
<dbReference type="InterPro" id="IPR032818">
    <property type="entry name" value="DedA-like"/>
</dbReference>
<organism evidence="9 10">
    <name type="scientific">Actinospica acidithermotolerans</name>
    <dbReference type="NCBI Taxonomy" id="2828514"/>
    <lineage>
        <taxon>Bacteria</taxon>
        <taxon>Bacillati</taxon>
        <taxon>Actinomycetota</taxon>
        <taxon>Actinomycetes</taxon>
        <taxon>Catenulisporales</taxon>
        <taxon>Actinospicaceae</taxon>
        <taxon>Actinospica</taxon>
    </lineage>
</organism>
<dbReference type="AlphaFoldDB" id="A0A941E981"/>
<evidence type="ECO:0000256" key="2">
    <source>
        <dbReference type="ARBA" id="ARBA00010792"/>
    </source>
</evidence>
<accession>A0A941E981</accession>
<evidence type="ECO:0000256" key="7">
    <source>
        <dbReference type="RuleBase" id="RU367016"/>
    </source>
</evidence>
<dbReference type="RefSeq" id="WP_212518443.1">
    <property type="nucleotide sequence ID" value="NZ_JAGSOH010000032.1"/>
</dbReference>
<comment type="subcellular location">
    <subcellularLocation>
        <location evidence="1 7">Cell membrane</location>
        <topology evidence="1 7">Multi-pass membrane protein</topology>
    </subcellularLocation>
</comment>
<keyword evidence="3 7" id="KW-1003">Cell membrane</keyword>
<evidence type="ECO:0000256" key="4">
    <source>
        <dbReference type="ARBA" id="ARBA00022692"/>
    </source>
</evidence>
<evidence type="ECO:0000256" key="6">
    <source>
        <dbReference type="ARBA" id="ARBA00023136"/>
    </source>
</evidence>
<evidence type="ECO:0000313" key="9">
    <source>
        <dbReference type="EMBL" id="MBR7827296.1"/>
    </source>
</evidence>
<feature type="transmembrane region" description="Helical" evidence="7">
    <location>
        <begin position="20"/>
        <end position="39"/>
    </location>
</feature>
<dbReference type="InterPro" id="IPR032816">
    <property type="entry name" value="VTT_dom"/>
</dbReference>
<protein>
    <submittedName>
        <fullName evidence="9">DedA family protein</fullName>
    </submittedName>
</protein>
<keyword evidence="5 7" id="KW-1133">Transmembrane helix</keyword>